<evidence type="ECO:0000313" key="3">
    <source>
        <dbReference type="EMBL" id="KAF9458534.1"/>
    </source>
</evidence>
<evidence type="ECO:0000256" key="2">
    <source>
        <dbReference type="SAM" id="Phobius"/>
    </source>
</evidence>
<name>A0A9P5XXI1_9AGAR</name>
<keyword evidence="2" id="KW-0472">Membrane</keyword>
<evidence type="ECO:0000313" key="4">
    <source>
        <dbReference type="Proteomes" id="UP000807353"/>
    </source>
</evidence>
<gene>
    <name evidence="3" type="ORF">BDZ94DRAFT_1239946</name>
</gene>
<dbReference type="Proteomes" id="UP000807353">
    <property type="component" value="Unassembled WGS sequence"/>
</dbReference>
<reference evidence="3" key="1">
    <citation type="submission" date="2020-11" db="EMBL/GenBank/DDBJ databases">
        <authorList>
            <consortium name="DOE Joint Genome Institute"/>
            <person name="Ahrendt S."/>
            <person name="Riley R."/>
            <person name="Andreopoulos W."/>
            <person name="Labutti K."/>
            <person name="Pangilinan J."/>
            <person name="Ruiz-Duenas F.J."/>
            <person name="Barrasa J.M."/>
            <person name="Sanchez-Garcia M."/>
            <person name="Camarero S."/>
            <person name="Miyauchi S."/>
            <person name="Serrano A."/>
            <person name="Linde D."/>
            <person name="Babiker R."/>
            <person name="Drula E."/>
            <person name="Ayuso-Fernandez I."/>
            <person name="Pacheco R."/>
            <person name="Padilla G."/>
            <person name="Ferreira P."/>
            <person name="Barriuso J."/>
            <person name="Kellner H."/>
            <person name="Castanera R."/>
            <person name="Alfaro M."/>
            <person name="Ramirez L."/>
            <person name="Pisabarro A.G."/>
            <person name="Kuo A."/>
            <person name="Tritt A."/>
            <person name="Lipzen A."/>
            <person name="He G."/>
            <person name="Yan M."/>
            <person name="Ng V."/>
            <person name="Cullen D."/>
            <person name="Martin F."/>
            <person name="Rosso M.-N."/>
            <person name="Henrissat B."/>
            <person name="Hibbett D."/>
            <person name="Martinez A.T."/>
            <person name="Grigoriev I.V."/>
        </authorList>
    </citation>
    <scope>NUCLEOTIDE SEQUENCE</scope>
    <source>
        <strain evidence="3">CBS 247.69</strain>
    </source>
</reference>
<proteinExistence type="predicted"/>
<protein>
    <submittedName>
        <fullName evidence="3">Uncharacterized protein</fullName>
    </submittedName>
</protein>
<keyword evidence="2" id="KW-0812">Transmembrane</keyword>
<comment type="caution">
    <text evidence="3">The sequence shown here is derived from an EMBL/GenBank/DDBJ whole genome shotgun (WGS) entry which is preliminary data.</text>
</comment>
<feature type="region of interest" description="Disordered" evidence="1">
    <location>
        <begin position="61"/>
        <end position="89"/>
    </location>
</feature>
<feature type="compositionally biased region" description="Low complexity" evidence="1">
    <location>
        <begin position="64"/>
        <end position="80"/>
    </location>
</feature>
<sequence length="245" mass="26201">MAVQNEKYSSQIQTTVNENGGIKQGSIFPNNSFGSSDNGLSPNDDLNSIIEKIQLNVLPKSSVGTQTGTKPTQTSTSTTTESARKTGSYGLSTNKGAIGGIAGTATVICILLVCLTAWIVKRRRVRQIQRQGTAGNDENIYSEETHIRGSEDGHAVHCTAAYPGSQVAEIDLQSTYSETSSSEVLDQPAMSLGDSENYPLSFYSVSTLPVYAESVLSVPPPAYSDFSTRNLQGTSGFQNQGWKWG</sequence>
<organism evidence="3 4">
    <name type="scientific">Collybia nuda</name>
    <dbReference type="NCBI Taxonomy" id="64659"/>
    <lineage>
        <taxon>Eukaryota</taxon>
        <taxon>Fungi</taxon>
        <taxon>Dikarya</taxon>
        <taxon>Basidiomycota</taxon>
        <taxon>Agaricomycotina</taxon>
        <taxon>Agaricomycetes</taxon>
        <taxon>Agaricomycetidae</taxon>
        <taxon>Agaricales</taxon>
        <taxon>Tricholomatineae</taxon>
        <taxon>Clitocybaceae</taxon>
        <taxon>Collybia</taxon>
    </lineage>
</organism>
<evidence type="ECO:0000256" key="1">
    <source>
        <dbReference type="SAM" id="MobiDB-lite"/>
    </source>
</evidence>
<dbReference type="EMBL" id="MU150338">
    <property type="protein sequence ID" value="KAF9458534.1"/>
    <property type="molecule type" value="Genomic_DNA"/>
</dbReference>
<keyword evidence="2" id="KW-1133">Transmembrane helix</keyword>
<feature type="transmembrane region" description="Helical" evidence="2">
    <location>
        <begin position="97"/>
        <end position="120"/>
    </location>
</feature>
<accession>A0A9P5XXI1</accession>
<dbReference type="AlphaFoldDB" id="A0A9P5XXI1"/>
<keyword evidence="4" id="KW-1185">Reference proteome</keyword>